<organism evidence="2 3">
    <name type="scientific">Shewanella avicenniae</name>
    <dbReference type="NCBI Taxonomy" id="2814294"/>
    <lineage>
        <taxon>Bacteria</taxon>
        <taxon>Pseudomonadati</taxon>
        <taxon>Pseudomonadota</taxon>
        <taxon>Gammaproteobacteria</taxon>
        <taxon>Alteromonadales</taxon>
        <taxon>Shewanellaceae</taxon>
        <taxon>Shewanella</taxon>
    </lineage>
</organism>
<sequence>MRINQRIVSTNDNSVNWLIVAIDDTSGMIAVSDLNAVRPRRPTVLAVSDVIRHINANRWALAEHEFPAALYVSDSKMKEIHLAKQLAHHTSAAKSKSKQLRDPLQMRDEAWSALSPLLSDPAKLHTYLYGHSAGIVSELMSGSNRSKKYITSNLNAYFYYGSIKNALLPKYFWCGSEFTLPQEPVRLDDGSFDLSSKPGQKVKYGAQQYRHVTAKDIIEIKVFLKKNLKNRQQVKLSYLYDEYVYGCCSVAIRPENMPDDEIAVELRMPLPKNHRLSPRAFSRQVKKIVPRLEWIRKQVGAKSYLRDHAAKVGVAKHGLRGATSRYEIDSTVLDAYVRWEFSPELLAIGRPIFYIVIDVVTGMIVGMHLAFHGPDWIGASQALFNAFTDKVAFCREYGLRITNEDWPCHHTCREITFDRGGENTDGHIEAMLKAKIGIAVSNLNAYYQGSAKGTVEQSFRTTQDDSLKLVLGQVIKIKNHDLQHASRTAIYTYQQIMLALIKCILHANNSRVKTSNRTFEMERDGVQFTPRDAWNYSLANTVIAPAQIAEDYLRFALLPEDNASIQSRGVYYKGLFYSSASFERLPLIEEAKNFGRKPIKIRYSSTSTNSIWWQEPDSQTVYKLDLTERSEAYKNITWASVLHRLEILKHELAEAKERQFISKIMLLGDLKLLEKVAKNRSYHLKRSKAKSPAQGMKDRYQLSGDMQKNQLDTKLQQTFAEDEAASVERSVKKMPWGNPNVTKIGDE</sequence>
<dbReference type="InterPro" id="IPR036397">
    <property type="entry name" value="RNaseH_sf"/>
</dbReference>
<proteinExistence type="predicted"/>
<dbReference type="Gene3D" id="3.30.420.10">
    <property type="entry name" value="Ribonuclease H-like superfamily/Ribonuclease H"/>
    <property type="match status" value="1"/>
</dbReference>
<evidence type="ECO:0000256" key="1">
    <source>
        <dbReference type="SAM" id="MobiDB-lite"/>
    </source>
</evidence>
<feature type="region of interest" description="Disordered" evidence="1">
    <location>
        <begin position="722"/>
        <end position="747"/>
    </location>
</feature>
<name>A0ABX7QUD9_9GAMM</name>
<gene>
    <name evidence="2" type="ORF">JYB87_04250</name>
</gene>
<protein>
    <submittedName>
        <fullName evidence="2">Transposase</fullName>
    </submittedName>
</protein>
<dbReference type="Proteomes" id="UP000662770">
    <property type="component" value="Chromosome"/>
</dbReference>
<evidence type="ECO:0000313" key="3">
    <source>
        <dbReference type="Proteomes" id="UP000662770"/>
    </source>
</evidence>
<evidence type="ECO:0000313" key="2">
    <source>
        <dbReference type="EMBL" id="QSX34468.1"/>
    </source>
</evidence>
<dbReference type="RefSeq" id="WP_207355670.1">
    <property type="nucleotide sequence ID" value="NZ_CP071503.1"/>
</dbReference>
<reference evidence="2 3" key="1">
    <citation type="submission" date="2021-03" db="EMBL/GenBank/DDBJ databases">
        <title>Novel species identification of genus Shewanella.</title>
        <authorList>
            <person name="Liu G."/>
            <person name="Zhang Q."/>
        </authorList>
    </citation>
    <scope>NUCLEOTIDE SEQUENCE [LARGE SCALE GENOMIC DNA]</scope>
    <source>
        <strain evidence="2 3">FJAT-51800</strain>
    </source>
</reference>
<keyword evidence="3" id="KW-1185">Reference proteome</keyword>
<dbReference type="EMBL" id="CP071503">
    <property type="protein sequence ID" value="QSX34468.1"/>
    <property type="molecule type" value="Genomic_DNA"/>
</dbReference>
<accession>A0ABX7QUD9</accession>